<gene>
    <name evidence="2" type="ORF">ATZ35_10420</name>
</gene>
<dbReference type="PANTHER" id="PTHR36930:SF1">
    <property type="entry name" value="MOSC DOMAIN-CONTAINING PROTEIN"/>
    <property type="match status" value="1"/>
</dbReference>
<organism evidence="2 3">
    <name type="scientific">Enterococcus rotai</name>
    <dbReference type="NCBI Taxonomy" id="118060"/>
    <lineage>
        <taxon>Bacteria</taxon>
        <taxon>Bacillati</taxon>
        <taxon>Bacillota</taxon>
        <taxon>Bacilli</taxon>
        <taxon>Lactobacillales</taxon>
        <taxon>Enterococcaceae</taxon>
        <taxon>Enterococcus</taxon>
    </lineage>
</organism>
<evidence type="ECO:0000313" key="3">
    <source>
        <dbReference type="Proteomes" id="UP000067523"/>
    </source>
</evidence>
<dbReference type="EMBL" id="CP013655">
    <property type="protein sequence ID" value="ALS37551.1"/>
    <property type="molecule type" value="Genomic_DNA"/>
</dbReference>
<sequence length="144" mass="15754">MAVGEIIGINISERRGTQKKEIPEVNLIKGFGLENDAHGGNWHRQVSLLSFEKITEFNERGARVGNGAFGENIIVSGIDLRVLPVGSQIRIGQAELVVTQIGKECHKHCQIYARVGDCIMPREGIFAVVVAEGHIKKGDQLEVV</sequence>
<dbReference type="GO" id="GO:0003824">
    <property type="term" value="F:catalytic activity"/>
    <property type="evidence" value="ECO:0007669"/>
    <property type="project" value="InterPro"/>
</dbReference>
<proteinExistence type="predicted"/>
<dbReference type="PANTHER" id="PTHR36930">
    <property type="entry name" value="METAL-SULFUR CLUSTER BIOSYNTHESIS PROTEINS YUAD-RELATED"/>
    <property type="match status" value="1"/>
</dbReference>
<dbReference type="InterPro" id="IPR011037">
    <property type="entry name" value="Pyrv_Knase-like_insert_dom_sf"/>
</dbReference>
<dbReference type="Gene3D" id="2.40.33.20">
    <property type="entry name" value="PK beta-barrel domain-like"/>
    <property type="match status" value="1"/>
</dbReference>
<keyword evidence="3" id="KW-1185">Reference proteome</keyword>
<reference evidence="3" key="1">
    <citation type="submission" date="2015-12" db="EMBL/GenBank/DDBJ databases">
        <authorList>
            <person name="Lauer A."/>
            <person name="Humrighouse B."/>
            <person name="Loparev V."/>
            <person name="Shewmaker P.L."/>
            <person name="Whitney A.M."/>
            <person name="McLaughlin R.W."/>
        </authorList>
    </citation>
    <scope>NUCLEOTIDE SEQUENCE [LARGE SCALE GENOMIC DNA]</scope>
    <source>
        <strain evidence="3">LMG 26678</strain>
    </source>
</reference>
<dbReference type="Proteomes" id="UP000067523">
    <property type="component" value="Chromosome"/>
</dbReference>
<dbReference type="GO" id="GO:0030170">
    <property type="term" value="F:pyridoxal phosphate binding"/>
    <property type="evidence" value="ECO:0007669"/>
    <property type="project" value="InterPro"/>
</dbReference>
<dbReference type="PROSITE" id="PS51340">
    <property type="entry name" value="MOSC"/>
    <property type="match status" value="1"/>
</dbReference>
<dbReference type="InterPro" id="IPR005302">
    <property type="entry name" value="MoCF_Sase_C"/>
</dbReference>
<dbReference type="GO" id="GO:0030151">
    <property type="term" value="F:molybdenum ion binding"/>
    <property type="evidence" value="ECO:0007669"/>
    <property type="project" value="InterPro"/>
</dbReference>
<dbReference type="SUPFAM" id="SSF50800">
    <property type="entry name" value="PK beta-barrel domain-like"/>
    <property type="match status" value="1"/>
</dbReference>
<dbReference type="InterPro" id="IPR052716">
    <property type="entry name" value="MOSC_domain"/>
</dbReference>
<evidence type="ECO:0000313" key="2">
    <source>
        <dbReference type="EMBL" id="ALS37551.1"/>
    </source>
</evidence>
<dbReference type="AlphaFoldDB" id="A0A0U2VT44"/>
<accession>A0A0U2VT44</accession>
<name>A0A0U2VT44_9ENTE</name>
<dbReference type="RefSeq" id="WP_208927205.1">
    <property type="nucleotide sequence ID" value="NZ_CP013655.1"/>
</dbReference>
<dbReference type="KEGG" id="erx:ATZ35_10420"/>
<protein>
    <submittedName>
        <fullName evidence="2">Molybdenum cofactor biosynthesis protein MoaC</fullName>
    </submittedName>
</protein>
<dbReference type="Pfam" id="PF03473">
    <property type="entry name" value="MOSC"/>
    <property type="match status" value="1"/>
</dbReference>
<dbReference type="STRING" id="118060.ATZ35_10420"/>
<feature type="domain" description="MOSC" evidence="1">
    <location>
        <begin position="20"/>
        <end position="144"/>
    </location>
</feature>
<evidence type="ECO:0000259" key="1">
    <source>
        <dbReference type="PROSITE" id="PS51340"/>
    </source>
</evidence>